<name>A0A1G8UGU5_9EURY</name>
<dbReference type="OrthoDB" id="342895at2157"/>
<dbReference type="AlphaFoldDB" id="A0A1G8UGU5"/>
<proteinExistence type="predicted"/>
<protein>
    <recommendedName>
        <fullName evidence="3">Abortive infection C-terminus</fullName>
    </recommendedName>
</protein>
<evidence type="ECO:0000313" key="2">
    <source>
        <dbReference type="Proteomes" id="UP000198856"/>
    </source>
</evidence>
<dbReference type="Proteomes" id="UP000198856">
    <property type="component" value="Unassembled WGS sequence"/>
</dbReference>
<dbReference type="RefSeq" id="WP_092700621.1">
    <property type="nucleotide sequence ID" value="NZ_FNFC01000004.1"/>
</dbReference>
<reference evidence="1 2" key="1">
    <citation type="submission" date="2016-10" db="EMBL/GenBank/DDBJ databases">
        <authorList>
            <person name="de Groot N.N."/>
        </authorList>
    </citation>
    <scope>NUCLEOTIDE SEQUENCE [LARGE SCALE GENOMIC DNA]</scope>
    <source>
        <strain evidence="1 2">IBRC-M10015</strain>
    </source>
</reference>
<sequence>MFPAYVVPPEDIAEILFALSELDERADEKTVAQFVDDSERKVRESVKVLQELEIIVESGYTVDIEYSDLIQQLPPDDRNAVFEKALLRYQPFIDYATYLNRGYSSEQASKMVYAAYEDLASGQEYMNTYFERLGQYAGILTEEGDVSIEVREIPTDSTHSIEQLRESLDSELEVRIYLDEILGEELMSFLDEDTKTDLSNGYLKHTQSPRDSISATGRAFEDFLRNVGDKYGSDDRDYGSASGIIPVVNHLQGDDLVKRIHKRRVFALAEIRNKGGAHGDDTEVLERWDTSSEVALHCAITATLLVRSIYCYASEGRLIL</sequence>
<accession>A0A1G8UGU5</accession>
<gene>
    <name evidence="1" type="ORF">SAMN05216226_104248</name>
</gene>
<evidence type="ECO:0000313" key="1">
    <source>
        <dbReference type="EMBL" id="SDJ52867.1"/>
    </source>
</evidence>
<dbReference type="EMBL" id="FNFC01000004">
    <property type="protein sequence ID" value="SDJ52867.1"/>
    <property type="molecule type" value="Genomic_DNA"/>
</dbReference>
<organism evidence="1 2">
    <name type="scientific">Halovenus aranensis</name>
    <dbReference type="NCBI Taxonomy" id="890420"/>
    <lineage>
        <taxon>Archaea</taxon>
        <taxon>Methanobacteriati</taxon>
        <taxon>Methanobacteriota</taxon>
        <taxon>Stenosarchaea group</taxon>
        <taxon>Halobacteria</taxon>
        <taxon>Halobacteriales</taxon>
        <taxon>Haloarculaceae</taxon>
        <taxon>Halovenus</taxon>
    </lineage>
</organism>
<evidence type="ECO:0008006" key="3">
    <source>
        <dbReference type="Google" id="ProtNLM"/>
    </source>
</evidence>
<keyword evidence="2" id="KW-1185">Reference proteome</keyword>
<dbReference type="STRING" id="890420.SAMN05216226_104248"/>